<dbReference type="Proteomes" id="UP001642409">
    <property type="component" value="Unassembled WGS sequence"/>
</dbReference>
<dbReference type="InterPro" id="IPR027417">
    <property type="entry name" value="P-loop_NTPase"/>
</dbReference>
<feature type="transmembrane region" description="Helical" evidence="8">
    <location>
        <begin position="181"/>
        <end position="201"/>
    </location>
</feature>
<dbReference type="PROSITE" id="PS50929">
    <property type="entry name" value="ABC_TM1F"/>
    <property type="match status" value="1"/>
</dbReference>
<accession>A0AA86P0W1</accession>
<evidence type="ECO:0000313" key="13">
    <source>
        <dbReference type="Proteomes" id="UP001642409"/>
    </source>
</evidence>
<dbReference type="SUPFAM" id="SSF90123">
    <property type="entry name" value="ABC transporter transmembrane region"/>
    <property type="match status" value="1"/>
</dbReference>
<evidence type="ECO:0000256" key="6">
    <source>
        <dbReference type="ARBA" id="ARBA00023136"/>
    </source>
</evidence>
<evidence type="ECO:0000259" key="9">
    <source>
        <dbReference type="PROSITE" id="PS50893"/>
    </source>
</evidence>
<dbReference type="AlphaFoldDB" id="A0AA86P0W1"/>
<dbReference type="EMBL" id="CAXDID020000605">
    <property type="protein sequence ID" value="CAL6106111.1"/>
    <property type="molecule type" value="Genomic_DNA"/>
</dbReference>
<feature type="domain" description="ABC transporter" evidence="9">
    <location>
        <begin position="375"/>
        <end position="580"/>
    </location>
</feature>
<feature type="domain" description="ABC transmembrane type-1" evidence="10">
    <location>
        <begin position="89"/>
        <end position="262"/>
    </location>
</feature>
<evidence type="ECO:0000256" key="2">
    <source>
        <dbReference type="ARBA" id="ARBA00022692"/>
    </source>
</evidence>
<dbReference type="GO" id="GO:0016887">
    <property type="term" value="F:ATP hydrolysis activity"/>
    <property type="evidence" value="ECO:0007669"/>
    <property type="project" value="InterPro"/>
</dbReference>
<evidence type="ECO:0000256" key="4">
    <source>
        <dbReference type="ARBA" id="ARBA00022840"/>
    </source>
</evidence>
<dbReference type="GO" id="GO:0005524">
    <property type="term" value="F:ATP binding"/>
    <property type="evidence" value="ECO:0007669"/>
    <property type="project" value="UniProtKB-KW"/>
</dbReference>
<evidence type="ECO:0000256" key="1">
    <source>
        <dbReference type="ARBA" id="ARBA00004141"/>
    </source>
</evidence>
<evidence type="ECO:0000259" key="10">
    <source>
        <dbReference type="PROSITE" id="PS50929"/>
    </source>
</evidence>
<keyword evidence="13" id="KW-1185">Reference proteome</keyword>
<comment type="similarity">
    <text evidence="7">Belongs to the ABC transporter superfamily. ABCB family. Heavy Metal importer (TC 3.A.1.210) subfamily.</text>
</comment>
<dbReference type="InterPro" id="IPR039421">
    <property type="entry name" value="Type_1_exporter"/>
</dbReference>
<evidence type="ECO:0000313" key="11">
    <source>
        <dbReference type="EMBL" id="CAI9928536.1"/>
    </source>
</evidence>
<reference evidence="12 13" key="2">
    <citation type="submission" date="2024-07" db="EMBL/GenBank/DDBJ databases">
        <authorList>
            <person name="Akdeniz Z."/>
        </authorList>
    </citation>
    <scope>NUCLEOTIDE SEQUENCE [LARGE SCALE GENOMIC DNA]</scope>
</reference>
<dbReference type="Pfam" id="PF00005">
    <property type="entry name" value="ABC_tran"/>
    <property type="match status" value="1"/>
</dbReference>
<dbReference type="GO" id="GO:0034040">
    <property type="term" value="F:ATPase-coupled lipid transmembrane transporter activity"/>
    <property type="evidence" value="ECO:0007669"/>
    <property type="project" value="TreeGrafter"/>
</dbReference>
<dbReference type="GO" id="GO:0016020">
    <property type="term" value="C:membrane"/>
    <property type="evidence" value="ECO:0007669"/>
    <property type="project" value="UniProtKB-SubCell"/>
</dbReference>
<dbReference type="SMART" id="SM00382">
    <property type="entry name" value="AAA"/>
    <property type="match status" value="1"/>
</dbReference>
<dbReference type="EMBL" id="CATOUU010000406">
    <property type="protein sequence ID" value="CAI9928536.1"/>
    <property type="molecule type" value="Genomic_DNA"/>
</dbReference>
<keyword evidence="3" id="KW-0547">Nucleotide-binding</keyword>
<dbReference type="InterPro" id="IPR011527">
    <property type="entry name" value="ABC1_TM_dom"/>
</dbReference>
<dbReference type="PANTHER" id="PTHR24221">
    <property type="entry name" value="ATP-BINDING CASSETTE SUB-FAMILY B"/>
    <property type="match status" value="1"/>
</dbReference>
<dbReference type="CDD" id="cd03228">
    <property type="entry name" value="ABCC_MRP_Like"/>
    <property type="match status" value="1"/>
</dbReference>
<evidence type="ECO:0000256" key="5">
    <source>
        <dbReference type="ARBA" id="ARBA00022989"/>
    </source>
</evidence>
<gene>
    <name evidence="11" type="ORF">HINF_LOCUS16181</name>
    <name evidence="12" type="ORF">HINF_LOCUS73585</name>
</gene>
<dbReference type="InterPro" id="IPR003593">
    <property type="entry name" value="AAA+_ATPase"/>
</dbReference>
<name>A0AA86P0W1_9EUKA</name>
<dbReference type="GO" id="GO:0140359">
    <property type="term" value="F:ABC-type transporter activity"/>
    <property type="evidence" value="ECO:0007669"/>
    <property type="project" value="InterPro"/>
</dbReference>
<dbReference type="SUPFAM" id="SSF52540">
    <property type="entry name" value="P-loop containing nucleoside triphosphate hydrolases"/>
    <property type="match status" value="1"/>
</dbReference>
<dbReference type="Gene3D" id="1.20.1560.10">
    <property type="entry name" value="ABC transporter type 1, transmembrane domain"/>
    <property type="match status" value="1"/>
</dbReference>
<evidence type="ECO:0000313" key="12">
    <source>
        <dbReference type="EMBL" id="CAL6106111.1"/>
    </source>
</evidence>
<reference evidence="11" key="1">
    <citation type="submission" date="2023-06" db="EMBL/GenBank/DDBJ databases">
        <authorList>
            <person name="Kurt Z."/>
        </authorList>
    </citation>
    <scope>NUCLEOTIDE SEQUENCE</scope>
</reference>
<feature type="transmembrane region" description="Helical" evidence="8">
    <location>
        <begin position="6"/>
        <end position="28"/>
    </location>
</feature>
<keyword evidence="2 8" id="KW-0812">Transmembrane</keyword>
<comment type="subcellular location">
    <subcellularLocation>
        <location evidence="1">Membrane</location>
        <topology evidence="1">Multi-pass membrane protein</topology>
    </subcellularLocation>
</comment>
<evidence type="ECO:0000256" key="8">
    <source>
        <dbReference type="SAM" id="Phobius"/>
    </source>
</evidence>
<protein>
    <submittedName>
        <fullName evidence="11">ABC transporter family protein</fullName>
    </submittedName>
    <submittedName>
        <fullName evidence="12">ABC_transporter family protein</fullName>
    </submittedName>
</protein>
<keyword evidence="4" id="KW-0067">ATP-binding</keyword>
<dbReference type="PROSITE" id="PS50893">
    <property type="entry name" value="ABC_TRANSPORTER_2"/>
    <property type="match status" value="1"/>
</dbReference>
<dbReference type="InterPro" id="IPR036640">
    <property type="entry name" value="ABC1_TM_sf"/>
</dbReference>
<evidence type="ECO:0000256" key="7">
    <source>
        <dbReference type="ARBA" id="ARBA00024363"/>
    </source>
</evidence>
<dbReference type="PANTHER" id="PTHR24221:SF654">
    <property type="entry name" value="ATP-BINDING CASSETTE SUB-FAMILY B MEMBER 6"/>
    <property type="match status" value="1"/>
</dbReference>
<keyword evidence="6 8" id="KW-0472">Membrane</keyword>
<dbReference type="InterPro" id="IPR003439">
    <property type="entry name" value="ABC_transporter-like_ATP-bd"/>
</dbReference>
<dbReference type="Gene3D" id="3.40.50.300">
    <property type="entry name" value="P-loop containing nucleotide triphosphate hydrolases"/>
    <property type="match status" value="1"/>
</dbReference>
<proteinExistence type="inferred from homology"/>
<comment type="caution">
    <text evidence="11">The sequence shown here is derived from an EMBL/GenBank/DDBJ whole genome shotgun (WGS) entry which is preliminary data.</text>
</comment>
<sequence length="580" mass="66282">MKVHTYYFAILQNCSLPVFISIFTRIIIKIVQLILITNNQIQVDSLLVKSSTISSLEHFNKFNSFFICGYNDFLLYIEEQFLYLVISRLVVYFLQSLLLHLQSYSDSKLRQSLKRSLVSLFILKGLNQPLSDQANILETFQSFNDDATEFSKLSTTFLDNVINPFLSFSVGFQSIFKLSNFWIVFVPLPFVAFSILFMNASEKKFNKAQKKCKGKNNAALSQIAGRNKMVKSFQAVDFEIQQVYTLLLEQAVSIDKVADLKSKKEQAKKYALLYKDVTQNWCFIRSLLLKQIQVADVQPLFAFTATTYQIVIDAFEFIGQLMEQKQLIKNINLVFGFGGEENEFQNCNQIVKWLKRIQSKQSEAEINGGQKETVLEFQNVSFGYKQDQIICDNFSHQFQSGKCYAIVGPSGSGKSTIAALAIRLYQIQAGNILLDGQNINKIKLQELRTKITVCNQFDPVIANVSLKDNICYGQMLNDDTVNEIMEITQIDFIKINETVKDQSGGQKQRITLARVIARKQTQVLILDESSSALDADTENKVIQNLVLYCKQKSIMLIMITHRETVMKQADIVIEMKKQDM</sequence>
<evidence type="ECO:0000256" key="3">
    <source>
        <dbReference type="ARBA" id="ARBA00022741"/>
    </source>
</evidence>
<keyword evidence="5 8" id="KW-1133">Transmembrane helix</keyword>
<organism evidence="11">
    <name type="scientific">Hexamita inflata</name>
    <dbReference type="NCBI Taxonomy" id="28002"/>
    <lineage>
        <taxon>Eukaryota</taxon>
        <taxon>Metamonada</taxon>
        <taxon>Diplomonadida</taxon>
        <taxon>Hexamitidae</taxon>
        <taxon>Hexamitinae</taxon>
        <taxon>Hexamita</taxon>
    </lineage>
</organism>